<dbReference type="SMART" id="SM00679">
    <property type="entry name" value="CTNS"/>
    <property type="match status" value="2"/>
</dbReference>
<comment type="subcellular location">
    <subcellularLocation>
        <location evidence="1">Membrane</location>
        <topology evidence="1">Multi-pass membrane protein</topology>
    </subcellularLocation>
</comment>
<comment type="caution">
    <text evidence="6">The sequence shown here is derived from an EMBL/GenBank/DDBJ whole genome shotgun (WGS) entry which is preliminary data.</text>
</comment>
<keyword evidence="3 5" id="KW-1133">Transmembrane helix</keyword>
<evidence type="ECO:0000313" key="6">
    <source>
        <dbReference type="EMBL" id="KAG6480316.1"/>
    </source>
</evidence>
<evidence type="ECO:0000256" key="2">
    <source>
        <dbReference type="ARBA" id="ARBA00022692"/>
    </source>
</evidence>
<reference evidence="6 7" key="1">
    <citation type="submission" date="2020-08" db="EMBL/GenBank/DDBJ databases">
        <title>Plant Genome Project.</title>
        <authorList>
            <person name="Zhang R.-G."/>
        </authorList>
    </citation>
    <scope>NUCLEOTIDE SEQUENCE [LARGE SCALE GENOMIC DNA]</scope>
    <source>
        <tissue evidence="6">Rhizome</tissue>
    </source>
</reference>
<evidence type="ECO:0000256" key="1">
    <source>
        <dbReference type="ARBA" id="ARBA00004141"/>
    </source>
</evidence>
<dbReference type="FunFam" id="1.20.1280.290:FF:000009">
    <property type="entry name" value="PQ loop repeat family protein"/>
    <property type="match status" value="1"/>
</dbReference>
<evidence type="ECO:0000256" key="5">
    <source>
        <dbReference type="SAM" id="Phobius"/>
    </source>
</evidence>
<keyword evidence="2 5" id="KW-0812">Transmembrane</keyword>
<feature type="transmembrane region" description="Helical" evidence="5">
    <location>
        <begin position="285"/>
        <end position="305"/>
    </location>
</feature>
<evidence type="ECO:0008006" key="8">
    <source>
        <dbReference type="Google" id="ProtNLM"/>
    </source>
</evidence>
<feature type="transmembrane region" description="Helical" evidence="5">
    <location>
        <begin position="69"/>
        <end position="94"/>
    </location>
</feature>
<dbReference type="PANTHER" id="PTHR16201:SF45">
    <property type="entry name" value="PQ-LOOP REPEAT FAMILY PROTEIN _ TRANSMEMBRANE FAMILY PROTEIN"/>
    <property type="match status" value="1"/>
</dbReference>
<evidence type="ECO:0000256" key="4">
    <source>
        <dbReference type="ARBA" id="ARBA00023136"/>
    </source>
</evidence>
<organism evidence="6 7">
    <name type="scientific">Zingiber officinale</name>
    <name type="common">Ginger</name>
    <name type="synonym">Amomum zingiber</name>
    <dbReference type="NCBI Taxonomy" id="94328"/>
    <lineage>
        <taxon>Eukaryota</taxon>
        <taxon>Viridiplantae</taxon>
        <taxon>Streptophyta</taxon>
        <taxon>Embryophyta</taxon>
        <taxon>Tracheophyta</taxon>
        <taxon>Spermatophyta</taxon>
        <taxon>Magnoliopsida</taxon>
        <taxon>Liliopsida</taxon>
        <taxon>Zingiberales</taxon>
        <taxon>Zingiberaceae</taxon>
        <taxon>Zingiber</taxon>
    </lineage>
</organism>
<dbReference type="PANTHER" id="PTHR16201">
    <property type="entry name" value="SEVEN TRANSMEMBRANE PROTEIN 1-RELATED"/>
    <property type="match status" value="1"/>
</dbReference>
<dbReference type="GO" id="GO:0015174">
    <property type="term" value="F:basic amino acid transmembrane transporter activity"/>
    <property type="evidence" value="ECO:0007669"/>
    <property type="project" value="UniProtKB-ARBA"/>
</dbReference>
<proteinExistence type="predicted"/>
<accession>A0A8J5F7T8</accession>
<evidence type="ECO:0000313" key="7">
    <source>
        <dbReference type="Proteomes" id="UP000734854"/>
    </source>
</evidence>
<dbReference type="InterPro" id="IPR051415">
    <property type="entry name" value="LAAT-1"/>
</dbReference>
<dbReference type="AlphaFoldDB" id="A0A8J5F7T8"/>
<keyword evidence="4 5" id="KW-0472">Membrane</keyword>
<feature type="transmembrane region" description="Helical" evidence="5">
    <location>
        <begin position="317"/>
        <end position="341"/>
    </location>
</feature>
<dbReference type="GO" id="GO:0098852">
    <property type="term" value="C:lytic vacuole membrane"/>
    <property type="evidence" value="ECO:0007669"/>
    <property type="project" value="UniProtKB-ARBA"/>
</dbReference>
<name>A0A8J5F7T8_ZINOF</name>
<dbReference type="Proteomes" id="UP000734854">
    <property type="component" value="Unassembled WGS sequence"/>
</dbReference>
<gene>
    <name evidence="6" type="ORF">ZIOFF_063816</name>
</gene>
<keyword evidence="7" id="KW-1185">Reference proteome</keyword>
<feature type="transmembrane region" description="Helical" evidence="5">
    <location>
        <begin position="100"/>
        <end position="117"/>
    </location>
</feature>
<protein>
    <recommendedName>
        <fullName evidence="8">Vacuolar amino acid transporter YPQ3</fullName>
    </recommendedName>
</protein>
<sequence length="355" mass="38676">MELRSSSSSCLACVGWIERYFSDCVCSRSSEASFALGIASLLCWGVAEIPQIVSNLLNKSGHGVSLTFLLAWVAGDVFNLVGCLLEPVTVGIFFDFRFSEFLYTATTAVLVLQVLYYDHCPRWRKSTGLGTQAKVEDKSCEGLNTKHTQPIPTTVLGDLHYMSARSLASSGTPPCKSSYLGQARSGPSTLGYITSSDSDGDGSPKHQSCRRIFGSVGYGTFMAASLTLPFHTKATTEGLQEQLFQKVVTVPSQGNPYGQLLGWVMAAIYMGGRLPQIYLNGLNPLMFLFALIANATYVGSILLRSTEWEKIKGNTPWLLDAVVCVLLDLFVNFFSSLLVVFHDYCDSSNLVLNVP</sequence>
<dbReference type="InterPro" id="IPR006603">
    <property type="entry name" value="PQ-loop_rpt"/>
</dbReference>
<dbReference type="EMBL" id="JACMSC010000017">
    <property type="protein sequence ID" value="KAG6480316.1"/>
    <property type="molecule type" value="Genomic_DNA"/>
</dbReference>
<evidence type="ECO:0000256" key="3">
    <source>
        <dbReference type="ARBA" id="ARBA00022989"/>
    </source>
</evidence>
<dbReference type="Pfam" id="PF04193">
    <property type="entry name" value="PQ-loop"/>
    <property type="match status" value="2"/>
</dbReference>
<dbReference type="Gene3D" id="1.20.1280.290">
    <property type="match status" value="2"/>
</dbReference>